<evidence type="ECO:0000313" key="2">
    <source>
        <dbReference type="EMBL" id="GFB13471.1"/>
    </source>
</evidence>
<dbReference type="CDD" id="cd00303">
    <property type="entry name" value="retropepsin_like"/>
    <property type="match status" value="1"/>
</dbReference>
<feature type="compositionally biased region" description="Basic and acidic residues" evidence="1">
    <location>
        <begin position="158"/>
        <end position="167"/>
    </location>
</feature>
<comment type="caution">
    <text evidence="2">The sequence shown here is derived from an EMBL/GenBank/DDBJ whole genome shotgun (WGS) entry which is preliminary data.</text>
</comment>
<reference evidence="2" key="1">
    <citation type="journal article" date="2019" name="Sci. Rep.">
        <title>Draft genome of Tanacetum cinerariifolium, the natural source of mosquito coil.</title>
        <authorList>
            <person name="Yamashiro T."/>
            <person name="Shiraishi A."/>
            <person name="Satake H."/>
            <person name="Nakayama K."/>
        </authorList>
    </citation>
    <scope>NUCLEOTIDE SEQUENCE</scope>
</reference>
<evidence type="ECO:0000256" key="1">
    <source>
        <dbReference type="SAM" id="MobiDB-lite"/>
    </source>
</evidence>
<feature type="region of interest" description="Disordered" evidence="1">
    <location>
        <begin position="137"/>
        <end position="167"/>
    </location>
</feature>
<dbReference type="AlphaFoldDB" id="A0A699L229"/>
<feature type="region of interest" description="Disordered" evidence="1">
    <location>
        <begin position="106"/>
        <end position="125"/>
    </location>
</feature>
<dbReference type="InterPro" id="IPR043502">
    <property type="entry name" value="DNA/RNA_pol_sf"/>
</dbReference>
<proteinExistence type="predicted"/>
<organism evidence="2">
    <name type="scientific">Tanacetum cinerariifolium</name>
    <name type="common">Dalmatian daisy</name>
    <name type="synonym">Chrysanthemum cinerariifolium</name>
    <dbReference type="NCBI Taxonomy" id="118510"/>
    <lineage>
        <taxon>Eukaryota</taxon>
        <taxon>Viridiplantae</taxon>
        <taxon>Streptophyta</taxon>
        <taxon>Embryophyta</taxon>
        <taxon>Tracheophyta</taxon>
        <taxon>Spermatophyta</taxon>
        <taxon>Magnoliopsida</taxon>
        <taxon>eudicotyledons</taxon>
        <taxon>Gunneridae</taxon>
        <taxon>Pentapetalae</taxon>
        <taxon>asterids</taxon>
        <taxon>campanulids</taxon>
        <taxon>Asterales</taxon>
        <taxon>Asteraceae</taxon>
        <taxon>Asteroideae</taxon>
        <taxon>Anthemideae</taxon>
        <taxon>Anthemidinae</taxon>
        <taxon>Tanacetum</taxon>
    </lineage>
</organism>
<name>A0A699L229_TANCI</name>
<dbReference type="PANTHER" id="PTHR33067">
    <property type="entry name" value="RNA-DIRECTED DNA POLYMERASE-RELATED"/>
    <property type="match status" value="1"/>
</dbReference>
<evidence type="ECO:0008006" key="3">
    <source>
        <dbReference type="Google" id="ProtNLM"/>
    </source>
</evidence>
<dbReference type="EMBL" id="BKCJ010559565">
    <property type="protein sequence ID" value="GFB13471.1"/>
    <property type="molecule type" value="Genomic_DNA"/>
</dbReference>
<feature type="non-terminal residue" evidence="2">
    <location>
        <position position="1"/>
    </location>
</feature>
<gene>
    <name evidence="2" type="ORF">Tci_685442</name>
</gene>
<accession>A0A699L229</accession>
<feature type="compositionally biased region" description="Polar residues" evidence="1">
    <location>
        <begin position="106"/>
        <end position="120"/>
    </location>
</feature>
<feature type="non-terminal residue" evidence="2">
    <location>
        <position position="520"/>
    </location>
</feature>
<dbReference type="SUPFAM" id="SSF56672">
    <property type="entry name" value="DNA/RNA polymerases"/>
    <property type="match status" value="1"/>
</dbReference>
<dbReference type="PANTHER" id="PTHR33067:SF9">
    <property type="entry name" value="RNA-DIRECTED DNA POLYMERASE"/>
    <property type="match status" value="1"/>
</dbReference>
<protein>
    <recommendedName>
        <fullName evidence="3">Reverse transcriptase domain-containing protein</fullName>
    </recommendedName>
</protein>
<sequence>KVSTTASTSGISPDVAELKDMAPAYQALAPQTQGVSKEDFSAYVKSSDAVMRNMQMQGQNIQNQLTNLIDLMTKFVNSNTASTSNSGTLPSNTIANPRSDLKAITTRSVNPTNNGNTEDVQPQAVHPKPVTSQISEPAITPVSALRPNPQASIPYPSRRNDERNHERAKDQIEKFYQIFKDMSFEISFADALMLMPKFASTLKALIENKEKLSMAECLALADLGASINLMPYFVWKRLLLSELIPTCMTLELADRSITGPVGIAEDIYVKEAITFNLDQTSRYSANYSDMTAKRIDVIDVACEEYSQEVLGFYDTISSGNSTPFYDPIVSTTSPTLTPFGNSDFLLEDVDAFLAVKDEPTSSEFCQPYLDPEGDILLLEAFLNDDLSPPSYQGNYMPEVHKELKIYLSVKEKTALITNLKSHKRAIAWKLSDIKGVNPEFCTHKILMEEDFEPSVQHQRRVNPKIHDVIKQEVIKLLEAGLIYPISDSPWVSPVHCVLKKGGFTAVENEDNELIPTRLVT</sequence>
<dbReference type="Gene3D" id="3.10.10.10">
    <property type="entry name" value="HIV Type 1 Reverse Transcriptase, subunit A, domain 1"/>
    <property type="match status" value="1"/>
</dbReference>